<reference evidence="8 9" key="1">
    <citation type="submission" date="2018-07" db="EMBL/GenBank/DDBJ databases">
        <title>Desertimonas flava gen. nov. sp. nov.</title>
        <authorList>
            <person name="Liu S."/>
        </authorList>
    </citation>
    <scope>NUCLEOTIDE SEQUENCE [LARGE SCALE GENOMIC DNA]</scope>
    <source>
        <strain evidence="8 9">16Sb5-5</strain>
    </source>
</reference>
<keyword evidence="3" id="KW-0732">Signal</keyword>
<dbReference type="PROSITE" id="PS50022">
    <property type="entry name" value="FA58C_3"/>
    <property type="match status" value="1"/>
</dbReference>
<gene>
    <name evidence="8" type="ORF">DT076_13975</name>
</gene>
<dbReference type="GO" id="GO:0004560">
    <property type="term" value="F:alpha-L-fucosidase activity"/>
    <property type="evidence" value="ECO:0007669"/>
    <property type="project" value="InterPro"/>
</dbReference>
<dbReference type="Gene3D" id="3.20.20.80">
    <property type="entry name" value="Glycosidases"/>
    <property type="match status" value="1"/>
</dbReference>
<dbReference type="SMART" id="SM00812">
    <property type="entry name" value="Alpha_L_fucos"/>
    <property type="match status" value="1"/>
</dbReference>
<dbReference type="InterPro" id="IPR017853">
    <property type="entry name" value="GH"/>
</dbReference>
<dbReference type="RefSeq" id="WP_114127320.1">
    <property type="nucleotide sequence ID" value="NZ_QOUI01000009.1"/>
</dbReference>
<comment type="caution">
    <text evidence="8">The sequence shown here is derived from an EMBL/GenBank/DDBJ whole genome shotgun (WGS) entry which is preliminary data.</text>
</comment>
<dbReference type="AlphaFoldDB" id="A0A367YS80"/>
<evidence type="ECO:0000256" key="2">
    <source>
        <dbReference type="ARBA" id="ARBA00012662"/>
    </source>
</evidence>
<dbReference type="EMBL" id="QOUI01000009">
    <property type="protein sequence ID" value="RCK68694.1"/>
    <property type="molecule type" value="Genomic_DNA"/>
</dbReference>
<dbReference type="SUPFAM" id="SSF49785">
    <property type="entry name" value="Galactose-binding domain-like"/>
    <property type="match status" value="1"/>
</dbReference>
<evidence type="ECO:0000313" key="8">
    <source>
        <dbReference type="EMBL" id="RCK68694.1"/>
    </source>
</evidence>
<name>A0A367YS80_9ACTN</name>
<keyword evidence="5" id="KW-0326">Glycosidase</keyword>
<protein>
    <recommendedName>
        <fullName evidence="2">alpha-L-fucosidase</fullName>
        <ecNumber evidence="2">3.2.1.51</ecNumber>
    </recommendedName>
</protein>
<dbReference type="InterPro" id="IPR000421">
    <property type="entry name" value="FA58C"/>
</dbReference>
<dbReference type="GO" id="GO:0005764">
    <property type="term" value="C:lysosome"/>
    <property type="evidence" value="ECO:0007669"/>
    <property type="project" value="TreeGrafter"/>
</dbReference>
<keyword evidence="4" id="KW-0378">Hydrolase</keyword>
<dbReference type="InterPro" id="IPR008979">
    <property type="entry name" value="Galactose-bd-like_sf"/>
</dbReference>
<feature type="compositionally biased region" description="Basic and acidic residues" evidence="6">
    <location>
        <begin position="12"/>
        <end position="21"/>
    </location>
</feature>
<organism evidence="8 9">
    <name type="scientific">Desertihabitans brevis</name>
    <dbReference type="NCBI Taxonomy" id="2268447"/>
    <lineage>
        <taxon>Bacteria</taxon>
        <taxon>Bacillati</taxon>
        <taxon>Actinomycetota</taxon>
        <taxon>Actinomycetes</taxon>
        <taxon>Propionibacteriales</taxon>
        <taxon>Propionibacteriaceae</taxon>
        <taxon>Desertihabitans</taxon>
    </lineage>
</organism>
<sequence length="875" mass="93602">MPVTSSAAEPAPSDRAEQRSDDLDVVFGGSLVGADAYTTTGGERMRGRVHRVEGGEQQQAAGGVRLGGGRQGLRFEAADLVLGRTSATTSFVAELELVPSADDIPATGAVPPATWFSAGGHLRVELVDGRLRYGFDGDDETRTSHLASVAAPEVGVPHRLSLHHVFAGDRAVLEVRLDGETLPPVVSAAPMALHPGLESTFGIGCDVHPERGGHGAAALVTRVRVRGGVPLDDPDRFRLQPATGDAPEEPEPFWVTDPVPAPPAGLLPGPHLALDPDDEPGEVLAKAALLRPSPTQLAWQELGLTAFLHVGMNTFYDQEWGHGTEDPARFAPTGELDVDGWVRTLRDTGHRLAVLVVKHHDGFLLYPSRYTRHTVAAAGWRDGAGDVVAEFTAACRRYGMRVGFYLSPADSHQEREGVFGNGSPRSERTIPTLVEGDDRAGADLPVLGYPATDYGAYFLNTLYEVLTGYGRVDEVWFDGAQGHTEHEEHYDYPAFYDLIGRLQPGAVIAVGGRDVRWVGNEAGLARQDEWAPVPVVDAGDGGKLELAGRAAFEDVGSRVHLVRAAGEDATALHWWPTESDMKLTPGWFAHPDDVPLSGPQLLEHHEATVGRGSVMLLNTPPTTTGALAPASVRALEDFAAERRRAFTLDHALGLPVAVPGGTTDRVTDDSARSSWASRTAEPGAVEIDLGRVRRVDRVVLAEGVGEHGQVVERHVVEAELDGGWTEVAAAGTIGVHRVHRLPAPVHARRFRVRVERARAAWSLARLGLYEQLADDPGRPTEVHLDCAAPVAGDGSPGRPFRSLEQLRDVELAPGATLHVAASDGEDSDTPFWGYGTPEAPVTVVVDAPSGPLFGTRTVEEVFAPLAEQGWVVTRR</sequence>
<dbReference type="PANTHER" id="PTHR10030:SF37">
    <property type="entry name" value="ALPHA-L-FUCOSIDASE-RELATED"/>
    <property type="match status" value="1"/>
</dbReference>
<dbReference type="GO" id="GO:0006004">
    <property type="term" value="P:fucose metabolic process"/>
    <property type="evidence" value="ECO:0007669"/>
    <property type="project" value="TreeGrafter"/>
</dbReference>
<dbReference type="Pfam" id="PF00754">
    <property type="entry name" value="F5_F8_type_C"/>
    <property type="match status" value="1"/>
</dbReference>
<keyword evidence="9" id="KW-1185">Reference proteome</keyword>
<evidence type="ECO:0000313" key="9">
    <source>
        <dbReference type="Proteomes" id="UP000252770"/>
    </source>
</evidence>
<dbReference type="InterPro" id="IPR057739">
    <property type="entry name" value="Glyco_hydro_29_N"/>
</dbReference>
<dbReference type="PANTHER" id="PTHR10030">
    <property type="entry name" value="ALPHA-L-FUCOSIDASE"/>
    <property type="match status" value="1"/>
</dbReference>
<dbReference type="EC" id="3.2.1.51" evidence="2"/>
<comment type="similarity">
    <text evidence="1">Belongs to the glycosyl hydrolase 29 family.</text>
</comment>
<evidence type="ECO:0000256" key="5">
    <source>
        <dbReference type="ARBA" id="ARBA00023295"/>
    </source>
</evidence>
<evidence type="ECO:0000256" key="3">
    <source>
        <dbReference type="ARBA" id="ARBA00022729"/>
    </source>
</evidence>
<dbReference type="Pfam" id="PF01120">
    <property type="entry name" value="Alpha_L_fucos"/>
    <property type="match status" value="1"/>
</dbReference>
<feature type="region of interest" description="Disordered" evidence="6">
    <location>
        <begin position="232"/>
        <end position="251"/>
    </location>
</feature>
<dbReference type="Gene3D" id="2.60.120.260">
    <property type="entry name" value="Galactose-binding domain-like"/>
    <property type="match status" value="1"/>
</dbReference>
<evidence type="ECO:0000256" key="6">
    <source>
        <dbReference type="SAM" id="MobiDB-lite"/>
    </source>
</evidence>
<dbReference type="InterPro" id="IPR000933">
    <property type="entry name" value="Glyco_hydro_29"/>
</dbReference>
<evidence type="ECO:0000259" key="7">
    <source>
        <dbReference type="PROSITE" id="PS50022"/>
    </source>
</evidence>
<dbReference type="Proteomes" id="UP000252770">
    <property type="component" value="Unassembled WGS sequence"/>
</dbReference>
<feature type="domain" description="F5/8 type C" evidence="7">
    <location>
        <begin position="628"/>
        <end position="771"/>
    </location>
</feature>
<evidence type="ECO:0000256" key="1">
    <source>
        <dbReference type="ARBA" id="ARBA00007951"/>
    </source>
</evidence>
<dbReference type="SUPFAM" id="SSF51445">
    <property type="entry name" value="(Trans)glycosidases"/>
    <property type="match status" value="1"/>
</dbReference>
<evidence type="ECO:0000256" key="4">
    <source>
        <dbReference type="ARBA" id="ARBA00022801"/>
    </source>
</evidence>
<feature type="region of interest" description="Disordered" evidence="6">
    <location>
        <begin position="1"/>
        <end position="21"/>
    </location>
</feature>
<proteinExistence type="inferred from homology"/>
<dbReference type="GO" id="GO:0016139">
    <property type="term" value="P:glycoside catabolic process"/>
    <property type="evidence" value="ECO:0007669"/>
    <property type="project" value="TreeGrafter"/>
</dbReference>
<accession>A0A367YS80</accession>